<feature type="region of interest" description="Disordered" evidence="5">
    <location>
        <begin position="65"/>
        <end position="94"/>
    </location>
</feature>
<dbReference type="AlphaFoldDB" id="A0A480AVX3"/>
<organism evidence="8 9">
    <name type="scientific">Pseudaquabacterium pictum</name>
    <dbReference type="NCBI Taxonomy" id="2315236"/>
    <lineage>
        <taxon>Bacteria</taxon>
        <taxon>Pseudomonadati</taxon>
        <taxon>Pseudomonadota</taxon>
        <taxon>Betaproteobacteria</taxon>
        <taxon>Burkholderiales</taxon>
        <taxon>Sphaerotilaceae</taxon>
        <taxon>Pseudaquabacterium</taxon>
    </lineage>
</organism>
<gene>
    <name evidence="8" type="ORF">AQPW35_33380</name>
</gene>
<feature type="signal peptide" evidence="6">
    <location>
        <begin position="1"/>
        <end position="31"/>
    </location>
</feature>
<dbReference type="PRINTS" id="PR01021">
    <property type="entry name" value="OMPADOMAIN"/>
</dbReference>
<proteinExistence type="predicted"/>
<keyword evidence="6" id="KW-0732">Signal</keyword>
<evidence type="ECO:0000256" key="6">
    <source>
        <dbReference type="SAM" id="SignalP"/>
    </source>
</evidence>
<dbReference type="OrthoDB" id="9805832at2"/>
<reference evidence="9" key="1">
    <citation type="submission" date="2019-03" db="EMBL/GenBank/DDBJ databases">
        <title>Aquabacterium pictum sp.nov., the first bacteriochlorophyll a-containing freshwater bacterium in the genus Aquabacterium of the class Betaproteobacteria.</title>
        <authorList>
            <person name="Hirose S."/>
            <person name="Tank M."/>
            <person name="Hara E."/>
            <person name="Tamaki H."/>
            <person name="Takaichi S."/>
            <person name="Haruta S."/>
            <person name="Hanada S."/>
        </authorList>
    </citation>
    <scope>NUCLEOTIDE SEQUENCE [LARGE SCALE GENOMIC DNA]</scope>
    <source>
        <strain evidence="9">W35</strain>
    </source>
</reference>
<dbReference type="InterPro" id="IPR036737">
    <property type="entry name" value="OmpA-like_sf"/>
</dbReference>
<dbReference type="SUPFAM" id="SSF103088">
    <property type="entry name" value="OmpA-like"/>
    <property type="match status" value="1"/>
</dbReference>
<evidence type="ECO:0000256" key="4">
    <source>
        <dbReference type="PROSITE-ProRule" id="PRU00473"/>
    </source>
</evidence>
<dbReference type="Proteomes" id="UP000301751">
    <property type="component" value="Unassembled WGS sequence"/>
</dbReference>
<feature type="domain" description="OmpA-like" evidence="7">
    <location>
        <begin position="92"/>
        <end position="208"/>
    </location>
</feature>
<protein>
    <recommendedName>
        <fullName evidence="7">OmpA-like domain-containing protein</fullName>
    </recommendedName>
</protein>
<dbReference type="PROSITE" id="PS01068">
    <property type="entry name" value="OMPA_1"/>
    <property type="match status" value="1"/>
</dbReference>
<dbReference type="Gene3D" id="3.30.1330.60">
    <property type="entry name" value="OmpA-like domain"/>
    <property type="match status" value="1"/>
</dbReference>
<dbReference type="GO" id="GO:0009279">
    <property type="term" value="C:cell outer membrane"/>
    <property type="evidence" value="ECO:0007669"/>
    <property type="project" value="UniProtKB-SubCell"/>
</dbReference>
<evidence type="ECO:0000256" key="3">
    <source>
        <dbReference type="ARBA" id="ARBA00023237"/>
    </source>
</evidence>
<sequence>MHIAAPLWSRFALGQALVLALAGAAVTPAWAQATAPAPVLKTSQVTEDALVDALAIDVPEPAEAASGATRGFRPATRPGGSTFQPAKAGPAKPAAPGKANLLITFATGSAELTPETIKVLETVAKALQSDKLAGFAFRIEGHADPRGGLEYNLKLSEERAQSVASYLTTKLGVLPDRIQPVGKGSTELLNPGQPEAQENRRVTIVTTQ</sequence>
<dbReference type="CDD" id="cd07185">
    <property type="entry name" value="OmpA_C-like"/>
    <property type="match status" value="1"/>
</dbReference>
<dbReference type="Pfam" id="PF00691">
    <property type="entry name" value="OmpA"/>
    <property type="match status" value="1"/>
</dbReference>
<dbReference type="PANTHER" id="PTHR30329:SF21">
    <property type="entry name" value="LIPOPROTEIN YIAD-RELATED"/>
    <property type="match status" value="1"/>
</dbReference>
<comment type="caution">
    <text evidence="8">The sequence shown here is derived from an EMBL/GenBank/DDBJ whole genome shotgun (WGS) entry which is preliminary data.</text>
</comment>
<comment type="subcellular location">
    <subcellularLocation>
        <location evidence="1">Cell outer membrane</location>
    </subcellularLocation>
</comment>
<evidence type="ECO:0000259" key="7">
    <source>
        <dbReference type="PROSITE" id="PS51123"/>
    </source>
</evidence>
<feature type="compositionally biased region" description="Low complexity" evidence="5">
    <location>
        <begin position="85"/>
        <end position="94"/>
    </location>
</feature>
<evidence type="ECO:0000313" key="8">
    <source>
        <dbReference type="EMBL" id="GCL64257.1"/>
    </source>
</evidence>
<dbReference type="RefSeq" id="WP_137733975.1">
    <property type="nucleotide sequence ID" value="NZ_BJCL01000008.1"/>
</dbReference>
<name>A0A480AVX3_9BURK</name>
<accession>A0A480AVX3</accession>
<keyword evidence="9" id="KW-1185">Reference proteome</keyword>
<dbReference type="InterPro" id="IPR050330">
    <property type="entry name" value="Bact_OuterMem_StrucFunc"/>
</dbReference>
<evidence type="ECO:0000313" key="9">
    <source>
        <dbReference type="Proteomes" id="UP000301751"/>
    </source>
</evidence>
<evidence type="ECO:0000256" key="2">
    <source>
        <dbReference type="ARBA" id="ARBA00023136"/>
    </source>
</evidence>
<evidence type="ECO:0000256" key="1">
    <source>
        <dbReference type="ARBA" id="ARBA00004442"/>
    </source>
</evidence>
<keyword evidence="3" id="KW-0998">Cell outer membrane</keyword>
<keyword evidence="2 4" id="KW-0472">Membrane</keyword>
<feature type="chain" id="PRO_5019829541" description="OmpA-like domain-containing protein" evidence="6">
    <location>
        <begin position="32"/>
        <end position="208"/>
    </location>
</feature>
<dbReference type="PANTHER" id="PTHR30329">
    <property type="entry name" value="STATOR ELEMENT OF FLAGELLAR MOTOR COMPLEX"/>
    <property type="match status" value="1"/>
</dbReference>
<dbReference type="EMBL" id="BJCL01000008">
    <property type="protein sequence ID" value="GCL64257.1"/>
    <property type="molecule type" value="Genomic_DNA"/>
</dbReference>
<dbReference type="InterPro" id="IPR006665">
    <property type="entry name" value="OmpA-like"/>
</dbReference>
<dbReference type="PROSITE" id="PS51123">
    <property type="entry name" value="OMPA_2"/>
    <property type="match status" value="1"/>
</dbReference>
<evidence type="ECO:0000256" key="5">
    <source>
        <dbReference type="SAM" id="MobiDB-lite"/>
    </source>
</evidence>
<dbReference type="InterPro" id="IPR006664">
    <property type="entry name" value="OMP_bac"/>
</dbReference>
<dbReference type="InterPro" id="IPR006690">
    <property type="entry name" value="OMPA-like_CS"/>
</dbReference>